<dbReference type="PANTHER" id="PTHR47018:SF3">
    <property type="entry name" value="MYCBP-ASSOCIATED PROTEIN"/>
    <property type="match status" value="1"/>
</dbReference>
<proteinExistence type="predicted"/>
<accession>A0ABQ9GVQ9</accession>
<evidence type="ECO:0000313" key="2">
    <source>
        <dbReference type="Proteomes" id="UP001159363"/>
    </source>
</evidence>
<dbReference type="EMBL" id="JARBHB010000009">
    <property type="protein sequence ID" value="KAJ8876081.1"/>
    <property type="molecule type" value="Genomic_DNA"/>
</dbReference>
<evidence type="ECO:0000313" key="1">
    <source>
        <dbReference type="EMBL" id="KAJ8876081.1"/>
    </source>
</evidence>
<dbReference type="Proteomes" id="UP001159363">
    <property type="component" value="Chromosome 8"/>
</dbReference>
<name>A0ABQ9GVQ9_9NEOP</name>
<keyword evidence="2" id="KW-1185">Reference proteome</keyword>
<sequence>MSACRPRSYVSPTLLDIGVHIHRNHASRQLVDILTSILFSASYKEVQRYEFSALGHDRVNTGGSKKGYIQYAFDNADFNIRNLTGHGTFHSMGGVRFITPAKNQESMTVNRLLYSPSAYTVATRGKLQVNCYKKPALPGLKGINIRELATVSDATARSVRNAIVTDVLWSSARWLEESSAPFWNGFMRSCIHTGKISCSVTAIEADPFIHLDPSNRSTIYTALLFAVEECKCHNQGSCIVTFDQPLYAKASEIVAAAPPGELDSVTLRLGGFYLLVSLVGSIGFIMSGRGIEELWMQAYGMENSFGVYQEESHKLFLEVSTGEKMIPDAVESPALMSFLGAFERKCTELSEQSLTGKLWVQYLGQVVILRLFIRAESCFSCIPEVVQCLGGASGIKAGSPEQHVELRDSCRTRDARDVAVLLSCLKDHSPWNVDCLRSLASGVIGDGSINSDQAEYVGLGAIKRIIGSNFGEVKLTQKNRVKPLSAVARSILIQDYVLEVNSHQLFMRRYTPCIP</sequence>
<gene>
    <name evidence="1" type="ORF">PR048_023990</name>
</gene>
<comment type="caution">
    <text evidence="1">The sequence shown here is derived from an EMBL/GenBank/DDBJ whole genome shotgun (WGS) entry which is preliminary data.</text>
</comment>
<organism evidence="1 2">
    <name type="scientific">Dryococelus australis</name>
    <dbReference type="NCBI Taxonomy" id="614101"/>
    <lineage>
        <taxon>Eukaryota</taxon>
        <taxon>Metazoa</taxon>
        <taxon>Ecdysozoa</taxon>
        <taxon>Arthropoda</taxon>
        <taxon>Hexapoda</taxon>
        <taxon>Insecta</taxon>
        <taxon>Pterygota</taxon>
        <taxon>Neoptera</taxon>
        <taxon>Polyneoptera</taxon>
        <taxon>Phasmatodea</taxon>
        <taxon>Verophasmatodea</taxon>
        <taxon>Anareolatae</taxon>
        <taxon>Phasmatidae</taxon>
        <taxon>Eurycanthinae</taxon>
        <taxon>Dryococelus</taxon>
    </lineage>
</organism>
<protein>
    <submittedName>
        <fullName evidence="1">Uncharacterized protein</fullName>
    </submittedName>
</protein>
<reference evidence="1 2" key="1">
    <citation type="submission" date="2023-02" db="EMBL/GenBank/DDBJ databases">
        <title>LHISI_Scaffold_Assembly.</title>
        <authorList>
            <person name="Stuart O.P."/>
            <person name="Cleave R."/>
            <person name="Magrath M.J.L."/>
            <person name="Mikheyev A.S."/>
        </authorList>
    </citation>
    <scope>NUCLEOTIDE SEQUENCE [LARGE SCALE GENOMIC DNA]</scope>
    <source>
        <strain evidence="1">Daus_M_001</strain>
        <tissue evidence="1">Leg muscle</tissue>
    </source>
</reference>
<dbReference type="PANTHER" id="PTHR47018">
    <property type="entry name" value="CXC DOMAIN-CONTAINING PROTEIN-RELATED"/>
    <property type="match status" value="1"/>
</dbReference>